<dbReference type="OrthoDB" id="5043642at2759"/>
<dbReference type="EMBL" id="MSZU01000114">
    <property type="protein sequence ID" value="OMP81850.1"/>
    <property type="molecule type" value="Genomic_DNA"/>
</dbReference>
<evidence type="ECO:0008006" key="3">
    <source>
        <dbReference type="Google" id="ProtNLM"/>
    </source>
</evidence>
<protein>
    <recommendedName>
        <fullName evidence="3">HRQ family protein 2</fullName>
    </recommendedName>
</protein>
<proteinExistence type="predicted"/>
<dbReference type="Pfam" id="PF11927">
    <property type="entry name" value="HODM_asu-like"/>
    <property type="match status" value="1"/>
</dbReference>
<gene>
    <name evidence="1" type="ORF">BK809_0006159</name>
</gene>
<reference evidence="1 2" key="1">
    <citation type="submission" date="2017-01" db="EMBL/GenBank/DDBJ databases">
        <title>Draft genome sequence of Diplodia seriata F98.1, a fungal species involved in grapevine trunk diseases.</title>
        <authorList>
            <person name="Robert-Siegwald G."/>
            <person name="Vallet J."/>
            <person name="Abou-Mansour E."/>
            <person name="Xu J."/>
            <person name="Rey P."/>
            <person name="Bertsch C."/>
            <person name="Rego C."/>
            <person name="Larignon P."/>
            <person name="Fontaine F."/>
            <person name="Lebrun M.-H."/>
        </authorList>
    </citation>
    <scope>NUCLEOTIDE SEQUENCE [LARGE SCALE GENOMIC DNA]</scope>
    <source>
        <strain evidence="1 2">F98.1</strain>
    </source>
</reference>
<comment type="caution">
    <text evidence="1">The sequence shown here is derived from an EMBL/GenBank/DDBJ whole genome shotgun (WGS) entry which is preliminary data.</text>
</comment>
<accession>A0A1S8B2S7</accession>
<evidence type="ECO:0000313" key="1">
    <source>
        <dbReference type="EMBL" id="OMP81850.1"/>
    </source>
</evidence>
<organism evidence="1 2">
    <name type="scientific">Diplodia seriata</name>
    <dbReference type="NCBI Taxonomy" id="420778"/>
    <lineage>
        <taxon>Eukaryota</taxon>
        <taxon>Fungi</taxon>
        <taxon>Dikarya</taxon>
        <taxon>Ascomycota</taxon>
        <taxon>Pezizomycotina</taxon>
        <taxon>Dothideomycetes</taxon>
        <taxon>Dothideomycetes incertae sedis</taxon>
        <taxon>Botryosphaeriales</taxon>
        <taxon>Botryosphaeriaceae</taxon>
        <taxon>Diplodia</taxon>
    </lineage>
</organism>
<evidence type="ECO:0000313" key="2">
    <source>
        <dbReference type="Proteomes" id="UP000190776"/>
    </source>
</evidence>
<dbReference type="STRING" id="420778.A0A1S8B2S7"/>
<sequence length="401" mass="45507">MLSLEFSRIVLLASFLVVAVALSFKVLTLASRKARVLEPTIRLSCTRLLMRHQRPTAAGLPNNDKPNVQANKEAYYAITPLRTFDWRETKPIKIRPFKPRYHLTMALENTTISEFIAMDDTYLARLALRRQLIVDHGAHTIAALPTIKPAVVEFYKWMTGVYLPRRFPTVYSHALQPGTGHAYLRNLATDESIPLQPPASTADALRILGSHVDTEFLFLRPSPDPSDEGRYRLEGFANCSPSGFDTLAKLGLRLADIHAPVPGYAQKLERSMDRFFAALPIGRIVKRHNWSVTTNRNLFSLGGNHLYDGEEVRPLTREDVDIDQCVLRCERQTLHRLRDNDDTLVFAFKTYQYPLREIKEEGSGEELAQAVDGLSEGSVPRMAFYKRQVVWGEAVKEFLRA</sequence>
<dbReference type="AlphaFoldDB" id="A0A1S8B2S7"/>
<dbReference type="Proteomes" id="UP000190776">
    <property type="component" value="Unassembled WGS sequence"/>
</dbReference>
<dbReference type="InterPro" id="IPR021848">
    <property type="entry name" value="HODM_asu-like"/>
</dbReference>
<name>A0A1S8B2S7_9PEZI</name>